<sequence>MSNTPPQEPPGPEMSFSSGQTLHSRPNQSMSDPSTSKRVCFYKSGDYKFSGHRMVINGRTFKTYDALLDALSKKVPLAFGVRTITTPRGTHLVKALDDLHDGGSYVCSDQKRVKPLNLEEVKRRQVPWNTTRPLSAGRRQRLQFGKRGEAANRPAKVTERVAVRTPKKLVVVSNRDPMFKRTIVLHRRSAPTFDALLDYLSQILQFPVLKLYSTDGRRVDGLAALILCSGVVVAASKEPFKLGNYDFHRGENQISQAMLMDTGSGLQPKTQRYIVEQVNKSQNGSKSGQLHHHGAPFEADHRHPGNSLEAPGADGAVKGQRALIVPHEDDIEKSFRVNEDGSMTVEMKVHLTIKEEEVLHWTTTLSRSSLSRKTVYASISESANSSPDSNNAVAKHSFSICEEETKEENCPSEPGRAVAFNKKHMHKGYPSATEKGKPVSRRVPTPGPRHVKKTASVESVTTVRSSGSQEHTLGHYSYMERMADGGTTEGYCLVRHSSSSSSSNRPVPKPRKTVGKDGSHAKRPSGVAEVLKIENNGMEPRKAPQPGKKTPSQDKSMATIASPKKLSGLSESFSRPSSLPPPCEVHKYVENWLEKVSSDRDPYSEEGFSDKSPPQEKVEFQIGGDSEENENDELCQSIVEQNAQHVTGLCAPPSSIRDGRAEHQEITLQTCIFAEAILSADHDAASAASKEKIKPIVQHICSAVQSIKRASDTNTPPSPDKTNSMDKFSNQVASVFGSSCKLFLSFLSVIILQDCITGGQSWGASEATMMMESLQKVSAAEDEEKQRVGLEDLRNKASFQLKKSWKDFMNLSDKTETETEITLSVKGVDVFEDQCLIIDELMGELNISQDLREVISSTVRLAPSFYPVEESTSLETEINQPDNANESEMGEEAGQGEVRDQMIANVQEEWETENDEQVGEELKQEMVVEVHHQWGKVKGRGTEESQGSEEELLEETEEEESNEETDEREAVEETEMEGDAFTEATEEGDEVEERLIGGTEDISEKDEIQTEGEDISDSGEEPVVFTGKDVVDNDNDQQGEEKVIEEKREEAKGENKKEDEVVEEGGQESAGDNYSMTTCQGEDEQESDQSIEQEGRYEDRKEVDEEGLDEDRESEVGLEEANVPNEAAEDLDMKINERANSDSKFEQTATEFPVKYSSEEHCEDDKGNGADTMTDDGEEHCDDRSNNLPHPVEISQELLDFVNSALQSSSLIFTYDAQGNVWLEPDNCRVVKTKQALIPKRSKDSQYGLKILPSPSTSDLSDYRPETSESWRSNPQESTDMATDSGEDTLERSVISKNKGETHRQKTNAEPANTGSSAEAFQNPQVESRGTISSFSSGIETPRESPPQAATEDTRCTSASLVEESPDGVLIDQGRWLLKENHLIRKSPPFSSGMYDNADSTSIDSGQENGEDTVTHTQAQLNPLTYFSSSEIEEMAKPKSPKCTYYKMPHGSDSDPFIDDGSLKIEFKMSDRKVHPEEESSAVVQARRTSSGGRRELQAQDSQDTLNLRCSPYCPIL</sequence>
<feature type="compositionally biased region" description="Basic and acidic residues" evidence="6">
    <location>
        <begin position="1131"/>
        <end position="1145"/>
    </location>
</feature>
<dbReference type="FunFam" id="3.10.20.230:FF:000006">
    <property type="entry name" value="Oxygen-regulated protein 1"/>
    <property type="match status" value="1"/>
</dbReference>
<dbReference type="GO" id="GO:0035082">
    <property type="term" value="P:axoneme assembly"/>
    <property type="evidence" value="ECO:0007669"/>
    <property type="project" value="TreeGrafter"/>
</dbReference>
<evidence type="ECO:0000259" key="7">
    <source>
        <dbReference type="PROSITE" id="PS50309"/>
    </source>
</evidence>
<feature type="compositionally biased region" description="Basic and acidic residues" evidence="6">
    <location>
        <begin position="1039"/>
        <end position="1059"/>
    </location>
</feature>
<dbReference type="Pfam" id="PF03607">
    <property type="entry name" value="DCX"/>
    <property type="match status" value="2"/>
</dbReference>
<keyword evidence="5" id="KW-0966">Cell projection</keyword>
<dbReference type="PANTHER" id="PTHR23005:SF4">
    <property type="entry name" value="OXYGEN-REGULATED PROTEIN 1"/>
    <property type="match status" value="1"/>
</dbReference>
<dbReference type="InterPro" id="IPR036572">
    <property type="entry name" value="Doublecortin_dom_sf"/>
</dbReference>
<feature type="compositionally biased region" description="Acidic residues" evidence="6">
    <location>
        <begin position="1001"/>
        <end position="1020"/>
    </location>
</feature>
<gene>
    <name evidence="8" type="ORF">D4764_15G0010070</name>
</gene>
<name>A0A5C6P245_9TELE</name>
<evidence type="ECO:0000256" key="6">
    <source>
        <dbReference type="SAM" id="MobiDB-lite"/>
    </source>
</evidence>
<feature type="compositionally biased region" description="Polar residues" evidence="6">
    <location>
        <begin position="1398"/>
        <end position="1408"/>
    </location>
</feature>
<evidence type="ECO:0000256" key="5">
    <source>
        <dbReference type="ARBA" id="ARBA00023273"/>
    </source>
</evidence>
<dbReference type="Proteomes" id="UP000324091">
    <property type="component" value="Chromosome 15"/>
</dbReference>
<reference evidence="8 9" key="1">
    <citation type="submission" date="2019-04" db="EMBL/GenBank/DDBJ databases">
        <title>Chromosome genome assembly for Takifugu flavidus.</title>
        <authorList>
            <person name="Xiao S."/>
        </authorList>
    </citation>
    <scope>NUCLEOTIDE SEQUENCE [LARGE SCALE GENOMIC DNA]</scope>
    <source>
        <strain evidence="8">HTHZ2018</strain>
        <tissue evidence="8">Muscle</tissue>
    </source>
</reference>
<dbReference type="GO" id="GO:0043005">
    <property type="term" value="C:neuron projection"/>
    <property type="evidence" value="ECO:0007669"/>
    <property type="project" value="UniProtKB-ARBA"/>
</dbReference>
<feature type="compositionally biased region" description="Polar residues" evidence="6">
    <location>
        <begin position="1308"/>
        <end position="1339"/>
    </location>
</feature>
<feature type="region of interest" description="Disordered" evidence="6">
    <location>
        <begin position="280"/>
        <end position="314"/>
    </location>
</feature>
<comment type="caution">
    <text evidence="8">The sequence shown here is derived from an EMBL/GenBank/DDBJ whole genome shotgun (WGS) entry which is preliminary data.</text>
</comment>
<feature type="region of interest" description="Disordered" evidence="6">
    <location>
        <begin position="1"/>
        <end position="36"/>
    </location>
</feature>
<feature type="compositionally biased region" description="Acidic residues" evidence="6">
    <location>
        <begin position="1104"/>
        <end position="1118"/>
    </location>
</feature>
<feature type="compositionally biased region" description="Polar residues" evidence="6">
    <location>
        <begin position="15"/>
        <end position="36"/>
    </location>
</feature>
<dbReference type="SMART" id="SM00537">
    <property type="entry name" value="DCX"/>
    <property type="match status" value="2"/>
</dbReference>
<feature type="compositionally biased region" description="Polar residues" evidence="6">
    <location>
        <begin position="1070"/>
        <end position="1079"/>
    </location>
</feature>
<dbReference type="InterPro" id="IPR003533">
    <property type="entry name" value="Doublecortin_dom"/>
</dbReference>
<dbReference type="SUPFAM" id="SSF89837">
    <property type="entry name" value="Doublecortin (DC)"/>
    <property type="match status" value="2"/>
</dbReference>
<evidence type="ECO:0000256" key="2">
    <source>
        <dbReference type="ARBA" id="ARBA00004496"/>
    </source>
</evidence>
<feature type="compositionally biased region" description="Acidic residues" evidence="6">
    <location>
        <begin position="1081"/>
        <end position="1091"/>
    </location>
</feature>
<dbReference type="GO" id="GO:0042461">
    <property type="term" value="P:photoreceptor cell development"/>
    <property type="evidence" value="ECO:0007669"/>
    <property type="project" value="TreeGrafter"/>
</dbReference>
<dbReference type="PROSITE" id="PS50309">
    <property type="entry name" value="DC"/>
    <property type="match status" value="2"/>
</dbReference>
<feature type="region of interest" description="Disordered" evidence="6">
    <location>
        <begin position="870"/>
        <end position="897"/>
    </location>
</feature>
<feature type="compositionally biased region" description="Basic and acidic residues" evidence="6">
    <location>
        <begin position="1093"/>
        <end position="1103"/>
    </location>
</feature>
<comment type="subcellular location">
    <subcellularLocation>
        <location evidence="1">Cell projection</location>
    </subcellularLocation>
    <subcellularLocation>
        <location evidence="2">Cytoplasm</location>
    </subcellularLocation>
</comment>
<keyword evidence="4" id="KW-0677">Repeat</keyword>
<feature type="compositionally biased region" description="Pro residues" evidence="6">
    <location>
        <begin position="1"/>
        <end position="12"/>
    </location>
</feature>
<accession>A0A5C6P245</accession>
<feature type="region of interest" description="Disordered" evidence="6">
    <location>
        <begin position="1471"/>
        <end position="1504"/>
    </location>
</feature>
<feature type="compositionally biased region" description="Acidic residues" evidence="6">
    <location>
        <begin position="946"/>
        <end position="992"/>
    </location>
</feature>
<feature type="compositionally biased region" description="Polar residues" evidence="6">
    <location>
        <begin position="456"/>
        <end position="471"/>
    </location>
</feature>
<feature type="compositionally biased region" description="Basic and acidic residues" evidence="6">
    <location>
        <begin position="1157"/>
        <end position="1168"/>
    </location>
</feature>
<feature type="region of interest" description="Disordered" evidence="6">
    <location>
        <begin position="426"/>
        <end position="475"/>
    </location>
</feature>
<dbReference type="EMBL" id="RHFK02000007">
    <property type="protein sequence ID" value="TWW73613.1"/>
    <property type="molecule type" value="Genomic_DNA"/>
</dbReference>
<proteinExistence type="predicted"/>
<feature type="domain" description="Doublecortin" evidence="7">
    <location>
        <begin position="37"/>
        <end position="119"/>
    </location>
</feature>
<feature type="region of interest" description="Disordered" evidence="6">
    <location>
        <begin position="935"/>
        <end position="1189"/>
    </location>
</feature>
<keyword evidence="3" id="KW-0963">Cytoplasm</keyword>
<feature type="domain" description="Doublecortin" evidence="7">
    <location>
        <begin position="167"/>
        <end position="246"/>
    </location>
</feature>
<feature type="region of interest" description="Disordered" evidence="6">
    <location>
        <begin position="490"/>
        <end position="557"/>
    </location>
</feature>
<keyword evidence="9" id="KW-1185">Reference proteome</keyword>
<dbReference type="PANTHER" id="PTHR23005">
    <property type="entry name" value="RETINITIS PIGMENTOSA 1 PROTEIN"/>
    <property type="match status" value="1"/>
</dbReference>
<dbReference type="Gene3D" id="3.10.20.230">
    <property type="entry name" value="Doublecortin domain"/>
    <property type="match status" value="2"/>
</dbReference>
<evidence type="ECO:0000313" key="9">
    <source>
        <dbReference type="Proteomes" id="UP000324091"/>
    </source>
</evidence>
<evidence type="ECO:0000313" key="8">
    <source>
        <dbReference type="EMBL" id="TWW73613.1"/>
    </source>
</evidence>
<dbReference type="GO" id="GO:0005930">
    <property type="term" value="C:axoneme"/>
    <property type="evidence" value="ECO:0007669"/>
    <property type="project" value="TreeGrafter"/>
</dbReference>
<feature type="region of interest" description="Disordered" evidence="6">
    <location>
        <begin position="1388"/>
        <end position="1414"/>
    </location>
</feature>
<protein>
    <submittedName>
        <fullName evidence="8">Oxygen-regulated protein 1</fullName>
    </submittedName>
</protein>
<evidence type="ECO:0000256" key="4">
    <source>
        <dbReference type="ARBA" id="ARBA00022737"/>
    </source>
</evidence>
<dbReference type="GO" id="GO:0060041">
    <property type="term" value="P:retina development in camera-type eye"/>
    <property type="evidence" value="ECO:0007669"/>
    <property type="project" value="TreeGrafter"/>
</dbReference>
<organism evidence="8 9">
    <name type="scientific">Takifugu flavidus</name>
    <name type="common">sansaifugu</name>
    <dbReference type="NCBI Taxonomy" id="433684"/>
    <lineage>
        <taxon>Eukaryota</taxon>
        <taxon>Metazoa</taxon>
        <taxon>Chordata</taxon>
        <taxon>Craniata</taxon>
        <taxon>Vertebrata</taxon>
        <taxon>Euteleostomi</taxon>
        <taxon>Actinopterygii</taxon>
        <taxon>Neopterygii</taxon>
        <taxon>Teleostei</taxon>
        <taxon>Neoteleostei</taxon>
        <taxon>Acanthomorphata</taxon>
        <taxon>Eupercaria</taxon>
        <taxon>Tetraodontiformes</taxon>
        <taxon>Tetradontoidea</taxon>
        <taxon>Tetraodontidae</taxon>
        <taxon>Takifugu</taxon>
    </lineage>
</organism>
<evidence type="ECO:0000256" key="1">
    <source>
        <dbReference type="ARBA" id="ARBA00004316"/>
    </source>
</evidence>
<evidence type="ECO:0000256" key="3">
    <source>
        <dbReference type="ARBA" id="ARBA00022490"/>
    </source>
</evidence>
<feature type="compositionally biased region" description="Polar residues" evidence="6">
    <location>
        <begin position="870"/>
        <end position="886"/>
    </location>
</feature>
<feature type="compositionally biased region" description="Polar residues" evidence="6">
    <location>
        <begin position="1270"/>
        <end position="1282"/>
    </location>
</feature>
<dbReference type="GO" id="GO:0035556">
    <property type="term" value="P:intracellular signal transduction"/>
    <property type="evidence" value="ECO:0007669"/>
    <property type="project" value="InterPro"/>
</dbReference>
<feature type="region of interest" description="Disordered" evidence="6">
    <location>
        <begin position="1247"/>
        <end position="1362"/>
    </location>
</feature>